<dbReference type="GO" id="GO:0008967">
    <property type="term" value="F:phosphoglycolate phosphatase activity"/>
    <property type="evidence" value="ECO:0007669"/>
    <property type="project" value="TreeGrafter"/>
</dbReference>
<proteinExistence type="predicted"/>
<dbReference type="Gene3D" id="3.40.50.1000">
    <property type="entry name" value="HAD superfamily/HAD-like"/>
    <property type="match status" value="1"/>
</dbReference>
<dbReference type="AlphaFoldDB" id="A0A2T2WJU6"/>
<dbReference type="PANTHER" id="PTHR43434:SF1">
    <property type="entry name" value="PHOSPHOGLYCOLATE PHOSPHATASE"/>
    <property type="match status" value="1"/>
</dbReference>
<reference evidence="1 2" key="1">
    <citation type="journal article" date="2014" name="BMC Genomics">
        <title>Comparison of environmental and isolate Sulfobacillus genomes reveals diverse carbon, sulfur, nitrogen, and hydrogen metabolisms.</title>
        <authorList>
            <person name="Justice N.B."/>
            <person name="Norman A."/>
            <person name="Brown C.T."/>
            <person name="Singh A."/>
            <person name="Thomas B.C."/>
            <person name="Banfield J.F."/>
        </authorList>
    </citation>
    <scope>NUCLEOTIDE SEQUENCE [LARGE SCALE GENOMIC DNA]</scope>
    <source>
        <strain evidence="1">AMDSBA3</strain>
    </source>
</reference>
<accession>A0A2T2WJU6</accession>
<dbReference type="SFLD" id="SFLDS00003">
    <property type="entry name" value="Haloacid_Dehalogenase"/>
    <property type="match status" value="1"/>
</dbReference>
<comment type="caution">
    <text evidence="1">The sequence shown here is derived from an EMBL/GenBank/DDBJ whole genome shotgun (WGS) entry which is preliminary data.</text>
</comment>
<evidence type="ECO:0000313" key="2">
    <source>
        <dbReference type="Proteomes" id="UP000241848"/>
    </source>
</evidence>
<dbReference type="Proteomes" id="UP000241848">
    <property type="component" value="Unassembled WGS sequence"/>
</dbReference>
<dbReference type="EMBL" id="PXYV01000016">
    <property type="protein sequence ID" value="PSR22507.1"/>
    <property type="molecule type" value="Genomic_DNA"/>
</dbReference>
<dbReference type="SUPFAM" id="SSF56784">
    <property type="entry name" value="HAD-like"/>
    <property type="match status" value="1"/>
</dbReference>
<dbReference type="Pfam" id="PF00702">
    <property type="entry name" value="Hydrolase"/>
    <property type="match status" value="1"/>
</dbReference>
<keyword evidence="1" id="KW-0378">Hydrolase</keyword>
<dbReference type="SFLD" id="SFLDG01129">
    <property type="entry name" value="C1.5:_HAD__Beta-PGM__Phosphata"/>
    <property type="match status" value="1"/>
</dbReference>
<organism evidence="1 2">
    <name type="scientific">Sulfobacillus acidophilus</name>
    <dbReference type="NCBI Taxonomy" id="53633"/>
    <lineage>
        <taxon>Bacteria</taxon>
        <taxon>Bacillati</taxon>
        <taxon>Bacillota</taxon>
        <taxon>Clostridia</taxon>
        <taxon>Eubacteriales</taxon>
        <taxon>Clostridiales Family XVII. Incertae Sedis</taxon>
        <taxon>Sulfobacillus</taxon>
    </lineage>
</organism>
<dbReference type="PANTHER" id="PTHR43434">
    <property type="entry name" value="PHOSPHOGLYCOLATE PHOSPHATASE"/>
    <property type="match status" value="1"/>
</dbReference>
<dbReference type="GO" id="GO:0006281">
    <property type="term" value="P:DNA repair"/>
    <property type="evidence" value="ECO:0007669"/>
    <property type="project" value="TreeGrafter"/>
</dbReference>
<evidence type="ECO:0000313" key="1">
    <source>
        <dbReference type="EMBL" id="PSR22507.1"/>
    </source>
</evidence>
<dbReference type="InterPro" id="IPR023214">
    <property type="entry name" value="HAD_sf"/>
</dbReference>
<protein>
    <submittedName>
        <fullName evidence="1">HAD family hydrolase</fullName>
    </submittedName>
</protein>
<sequence>MTGLILFDFDGTLYRGDAPFRFYAESISRHMADSDRRRYLELVDAHLNGTAGIVAGDNWEAVVILANPYLPSHDLLQEAFLETRVYMNEGDCPLEVAPDLREFLKQYRGRVKLACASNSPAEAAETLLKRLDLYDAFDQVFSSAGKPEGLLRIAEAAWDGPVVASRTVSVGDNYKNDIEPALAAGWATAHISPHGYFPGPSTARGYTIEDVLPFLRDWVDALQRSVE</sequence>
<name>A0A2T2WJU6_9FIRM</name>
<dbReference type="CDD" id="cd01427">
    <property type="entry name" value="HAD_like"/>
    <property type="match status" value="1"/>
</dbReference>
<dbReference type="InterPro" id="IPR036412">
    <property type="entry name" value="HAD-like_sf"/>
</dbReference>
<dbReference type="InterPro" id="IPR050155">
    <property type="entry name" value="HAD-like_hydrolase_sf"/>
</dbReference>
<gene>
    <name evidence="1" type="ORF">C7B45_06720</name>
</gene>